<keyword evidence="2" id="KW-0472">Membrane</keyword>
<accession>R4X8G0</accession>
<dbReference type="AlphaFoldDB" id="R4X8G0"/>
<feature type="region of interest" description="Disordered" evidence="1">
    <location>
        <begin position="156"/>
        <end position="175"/>
    </location>
</feature>
<reference evidence="3 4" key="1">
    <citation type="journal article" date="2013" name="MBio">
        <title>Genome sequencing of the plant pathogen Taphrina deformans, the causal agent of peach leaf curl.</title>
        <authorList>
            <person name="Cisse O.H."/>
            <person name="Almeida J.M.G.C.F."/>
            <person name="Fonseca A."/>
            <person name="Kumar A.A."/>
            <person name="Salojaervi J."/>
            <person name="Overmyer K."/>
            <person name="Hauser P.M."/>
            <person name="Pagni M."/>
        </authorList>
    </citation>
    <scope>NUCLEOTIDE SEQUENCE [LARGE SCALE GENOMIC DNA]</scope>
    <source>
        <strain evidence="4">PYCC 5710 / ATCC 11124 / CBS 356.35 / IMI 108563 / JCM 9778 / NBRC 8474</strain>
    </source>
</reference>
<proteinExistence type="predicted"/>
<evidence type="ECO:0000256" key="1">
    <source>
        <dbReference type="SAM" id="MobiDB-lite"/>
    </source>
</evidence>
<evidence type="ECO:0000313" key="4">
    <source>
        <dbReference type="Proteomes" id="UP000013776"/>
    </source>
</evidence>
<dbReference type="EMBL" id="CAHR02000045">
    <property type="protein sequence ID" value="CCG81581.1"/>
    <property type="molecule type" value="Genomic_DNA"/>
</dbReference>
<sequence length="260" mass="27041">MLALYNAAQETTTTSDATATATEAAGHGPYAAGEAHGGNVNVVKALAAVTATATAEQATATLVTDSSDDWVTAASPRNTTMYSNSFSTDPNDDDSSDMSGDDSEANTSDGVTVIETGSAKQSSKGVPGWAIGLTIVLILGSFGGVATLLYLKHRKSAQDDNSTEKAGKPSKKEPEDALSSYKAFWELKRRSAGSFISADASPEALASDLNNSLSRPVSHSSNASLPIYEPQDSRAPEFTIASPVNTPLNEEAPPRGFLYQ</sequence>
<gene>
    <name evidence="3" type="ORF">TAPDE_001432</name>
</gene>
<dbReference type="Proteomes" id="UP000013776">
    <property type="component" value="Unassembled WGS sequence"/>
</dbReference>
<feature type="transmembrane region" description="Helical" evidence="2">
    <location>
        <begin position="129"/>
        <end position="151"/>
    </location>
</feature>
<name>R4X8G0_TAPDE</name>
<protein>
    <submittedName>
        <fullName evidence="3">Uncharacterized protein</fullName>
    </submittedName>
</protein>
<organism evidence="3 4">
    <name type="scientific">Taphrina deformans (strain PYCC 5710 / ATCC 11124 / CBS 356.35 / IMI 108563 / JCM 9778 / NBRC 8474)</name>
    <name type="common">Peach leaf curl fungus</name>
    <name type="synonym">Lalaria deformans</name>
    <dbReference type="NCBI Taxonomy" id="1097556"/>
    <lineage>
        <taxon>Eukaryota</taxon>
        <taxon>Fungi</taxon>
        <taxon>Dikarya</taxon>
        <taxon>Ascomycota</taxon>
        <taxon>Taphrinomycotina</taxon>
        <taxon>Taphrinomycetes</taxon>
        <taxon>Taphrinales</taxon>
        <taxon>Taphrinaceae</taxon>
        <taxon>Taphrina</taxon>
    </lineage>
</organism>
<dbReference type="VEuPathDB" id="FungiDB:TAPDE_001432"/>
<keyword evidence="2" id="KW-0812">Transmembrane</keyword>
<evidence type="ECO:0000313" key="3">
    <source>
        <dbReference type="EMBL" id="CCG81581.1"/>
    </source>
</evidence>
<feature type="region of interest" description="Disordered" evidence="1">
    <location>
        <begin position="210"/>
        <end position="260"/>
    </location>
</feature>
<comment type="caution">
    <text evidence="3">The sequence shown here is derived from an EMBL/GenBank/DDBJ whole genome shotgun (WGS) entry which is preliminary data.</text>
</comment>
<keyword evidence="4" id="KW-1185">Reference proteome</keyword>
<feature type="region of interest" description="Disordered" evidence="1">
    <location>
        <begin position="74"/>
        <end position="109"/>
    </location>
</feature>
<evidence type="ECO:0000256" key="2">
    <source>
        <dbReference type="SAM" id="Phobius"/>
    </source>
</evidence>
<keyword evidence="2" id="KW-1133">Transmembrane helix</keyword>
<feature type="compositionally biased region" description="Acidic residues" evidence="1">
    <location>
        <begin position="90"/>
        <end position="104"/>
    </location>
</feature>
<feature type="compositionally biased region" description="Polar residues" evidence="1">
    <location>
        <begin position="210"/>
        <end position="224"/>
    </location>
</feature>